<protein>
    <submittedName>
        <fullName evidence="1">Uncharacterized protein</fullName>
    </submittedName>
</protein>
<dbReference type="EMBL" id="BPLR01020924">
    <property type="protein sequence ID" value="GIX84033.1"/>
    <property type="molecule type" value="Genomic_DNA"/>
</dbReference>
<reference evidence="1 2" key="1">
    <citation type="submission" date="2021-06" db="EMBL/GenBank/DDBJ databases">
        <title>Caerostris extrusa draft genome.</title>
        <authorList>
            <person name="Kono N."/>
            <person name="Arakawa K."/>
        </authorList>
    </citation>
    <scope>NUCLEOTIDE SEQUENCE [LARGE SCALE GENOMIC DNA]</scope>
</reference>
<name>A0AAV4NJL8_CAEEX</name>
<proteinExistence type="predicted"/>
<dbReference type="Proteomes" id="UP001054945">
    <property type="component" value="Unassembled WGS sequence"/>
</dbReference>
<evidence type="ECO:0000313" key="1">
    <source>
        <dbReference type="EMBL" id="GIX84033.1"/>
    </source>
</evidence>
<keyword evidence="2" id="KW-1185">Reference proteome</keyword>
<organism evidence="1 2">
    <name type="scientific">Caerostris extrusa</name>
    <name type="common">Bark spider</name>
    <name type="synonym">Caerostris bankana</name>
    <dbReference type="NCBI Taxonomy" id="172846"/>
    <lineage>
        <taxon>Eukaryota</taxon>
        <taxon>Metazoa</taxon>
        <taxon>Ecdysozoa</taxon>
        <taxon>Arthropoda</taxon>
        <taxon>Chelicerata</taxon>
        <taxon>Arachnida</taxon>
        <taxon>Araneae</taxon>
        <taxon>Araneomorphae</taxon>
        <taxon>Entelegynae</taxon>
        <taxon>Araneoidea</taxon>
        <taxon>Araneidae</taxon>
        <taxon>Caerostris</taxon>
    </lineage>
</organism>
<gene>
    <name evidence="1" type="ORF">CEXT_756161</name>
</gene>
<dbReference type="AlphaFoldDB" id="A0AAV4NJL8"/>
<sequence>MNTSKRLKIQKGIYGEGTTNLRYSSTIRRKSNRSAEMKKAAAFPELFPASNSKFLLTFHISKHICSRFPIHPFFVQTTRAQNFSQEIFWSYVLTHILVSEQEKRPAWKLKYSSAGEEPKESENSVRIEGAVTSWTQLKHLSRADF</sequence>
<comment type="caution">
    <text evidence="1">The sequence shown here is derived from an EMBL/GenBank/DDBJ whole genome shotgun (WGS) entry which is preliminary data.</text>
</comment>
<accession>A0AAV4NJL8</accession>
<evidence type="ECO:0000313" key="2">
    <source>
        <dbReference type="Proteomes" id="UP001054945"/>
    </source>
</evidence>